<evidence type="ECO:0000313" key="1">
    <source>
        <dbReference type="EMBL" id="JAT84095.1"/>
    </source>
</evidence>
<sequence length="288" mass="32118">LTECWLSDFKPPPQLENYNLHHSEITHNQNDGVVVYMSTDIAYEIEQLSFTDANCLLITLKTDTAILCLSPSVPATARTDGTVVSTGETRDHSSPHAAVTLDQVMRELMSIKRTLIPLPEVIAGIQEIRNDIGKINTSLSALSDRVEVLETKVKAAEGAHDAVLRLEARVIQLESDLNEKNQWARLNNVEIKGVPMKDRENLFDVVAKIGSKIAFPIVKQNINFVARVPSMNDKAKPIIVSFINRYAKEDFVAAARSFKNLYPIDIGLEGRNRIYISMIISRSKISCC</sequence>
<dbReference type="OrthoDB" id="5989141at2759"/>
<dbReference type="EMBL" id="GDQN01006959">
    <property type="protein sequence ID" value="JAT84095.1"/>
    <property type="molecule type" value="Transcribed_RNA"/>
</dbReference>
<reference evidence="1" key="1">
    <citation type="submission" date="2015-09" db="EMBL/GenBank/DDBJ databases">
        <title>De novo assembly of Pectinophora gossypiella (Pink Bollworm) gut transcriptome.</title>
        <authorList>
            <person name="Tassone E.E."/>
        </authorList>
    </citation>
    <scope>NUCLEOTIDE SEQUENCE</scope>
</reference>
<proteinExistence type="predicted"/>
<gene>
    <name evidence="1" type="ORF">g.16459</name>
</gene>
<accession>A0A1E1WAX3</accession>
<feature type="non-terminal residue" evidence="1">
    <location>
        <position position="1"/>
    </location>
</feature>
<name>A0A1E1WAX3_PECGO</name>
<organism evidence="1">
    <name type="scientific">Pectinophora gossypiella</name>
    <name type="common">Cotton pink bollworm</name>
    <name type="synonym">Depressaria gossypiella</name>
    <dbReference type="NCBI Taxonomy" id="13191"/>
    <lineage>
        <taxon>Eukaryota</taxon>
        <taxon>Metazoa</taxon>
        <taxon>Ecdysozoa</taxon>
        <taxon>Arthropoda</taxon>
        <taxon>Hexapoda</taxon>
        <taxon>Insecta</taxon>
        <taxon>Pterygota</taxon>
        <taxon>Neoptera</taxon>
        <taxon>Endopterygota</taxon>
        <taxon>Lepidoptera</taxon>
        <taxon>Glossata</taxon>
        <taxon>Ditrysia</taxon>
        <taxon>Gelechioidea</taxon>
        <taxon>Gelechiidae</taxon>
        <taxon>Apatetrinae</taxon>
        <taxon>Pectinophora</taxon>
    </lineage>
</organism>
<dbReference type="AlphaFoldDB" id="A0A1E1WAX3"/>
<protein>
    <submittedName>
        <fullName evidence="1">Uncharacterized protein</fullName>
    </submittedName>
</protein>